<gene>
    <name evidence="2" type="ORF">ACFQ16_04510</name>
</gene>
<evidence type="ECO:0000313" key="2">
    <source>
        <dbReference type="EMBL" id="MFD0919000.1"/>
    </source>
</evidence>
<organism evidence="2 3">
    <name type="scientific">Saccharopolyspora rosea</name>
    <dbReference type="NCBI Taxonomy" id="524884"/>
    <lineage>
        <taxon>Bacteria</taxon>
        <taxon>Bacillati</taxon>
        <taxon>Actinomycetota</taxon>
        <taxon>Actinomycetes</taxon>
        <taxon>Pseudonocardiales</taxon>
        <taxon>Pseudonocardiaceae</taxon>
        <taxon>Saccharopolyspora</taxon>
    </lineage>
</organism>
<reference evidence="3" key="1">
    <citation type="journal article" date="2019" name="Int. J. Syst. Evol. Microbiol.">
        <title>The Global Catalogue of Microorganisms (GCM) 10K type strain sequencing project: providing services to taxonomists for standard genome sequencing and annotation.</title>
        <authorList>
            <consortium name="The Broad Institute Genomics Platform"/>
            <consortium name="The Broad Institute Genome Sequencing Center for Infectious Disease"/>
            <person name="Wu L."/>
            <person name="Ma J."/>
        </authorList>
    </citation>
    <scope>NUCLEOTIDE SEQUENCE [LARGE SCALE GENOMIC DNA]</scope>
    <source>
        <strain evidence="3">CCUG 56401</strain>
    </source>
</reference>
<keyword evidence="3" id="KW-1185">Reference proteome</keyword>
<evidence type="ECO:0000313" key="3">
    <source>
        <dbReference type="Proteomes" id="UP001597018"/>
    </source>
</evidence>
<proteinExistence type="predicted"/>
<feature type="region of interest" description="Disordered" evidence="1">
    <location>
        <begin position="82"/>
        <end position="101"/>
    </location>
</feature>
<sequence>MSERNPASARYRELTDLANSAAERQRRAENERADELTKVVAAGQQRIKEADEARAQAVSDVRRSWHAAMEKLWHEKWMRVSGMPEPDLDAPPATPEESRRAVQEALLALVDSVSKQRGSLLPRRRKSSAVPDRDDDGA</sequence>
<name>A0ABW3FLG6_9PSEU</name>
<feature type="compositionally biased region" description="Basic and acidic residues" evidence="1">
    <location>
        <begin position="23"/>
        <end position="35"/>
    </location>
</feature>
<protein>
    <submittedName>
        <fullName evidence="2">Uncharacterized protein</fullName>
    </submittedName>
</protein>
<dbReference type="Proteomes" id="UP001597018">
    <property type="component" value="Unassembled WGS sequence"/>
</dbReference>
<dbReference type="RefSeq" id="WP_263250831.1">
    <property type="nucleotide sequence ID" value="NZ_BAABLT010000033.1"/>
</dbReference>
<feature type="region of interest" description="Disordered" evidence="1">
    <location>
        <begin position="1"/>
        <end position="35"/>
    </location>
</feature>
<evidence type="ECO:0000256" key="1">
    <source>
        <dbReference type="SAM" id="MobiDB-lite"/>
    </source>
</evidence>
<accession>A0ABW3FLG6</accession>
<feature type="region of interest" description="Disordered" evidence="1">
    <location>
        <begin position="116"/>
        <end position="138"/>
    </location>
</feature>
<comment type="caution">
    <text evidence="2">The sequence shown here is derived from an EMBL/GenBank/DDBJ whole genome shotgun (WGS) entry which is preliminary data.</text>
</comment>
<dbReference type="EMBL" id="JBHTIW010000002">
    <property type="protein sequence ID" value="MFD0919000.1"/>
    <property type="molecule type" value="Genomic_DNA"/>
</dbReference>